<protein>
    <submittedName>
        <fullName evidence="1">Uncharacterized protein</fullName>
    </submittedName>
</protein>
<dbReference type="EMBL" id="JBHSGR010000026">
    <property type="protein sequence ID" value="MFC4695638.1"/>
    <property type="molecule type" value="Genomic_DNA"/>
</dbReference>
<gene>
    <name evidence="1" type="ORF">ACFO3M_19710</name>
</gene>
<proteinExistence type="predicted"/>
<accession>A0ABV9LQ67</accession>
<comment type="caution">
    <text evidence="1">The sequence shown here is derived from an EMBL/GenBank/DDBJ whole genome shotgun (WGS) entry which is preliminary data.</text>
</comment>
<reference evidence="2" key="1">
    <citation type="journal article" date="2019" name="Int. J. Syst. Evol. Microbiol.">
        <title>The Global Catalogue of Microorganisms (GCM) 10K type strain sequencing project: providing services to taxonomists for standard genome sequencing and annotation.</title>
        <authorList>
            <consortium name="The Broad Institute Genomics Platform"/>
            <consortium name="The Broad Institute Genome Sequencing Center for Infectious Disease"/>
            <person name="Wu L."/>
            <person name="Ma J."/>
        </authorList>
    </citation>
    <scope>NUCLEOTIDE SEQUENCE [LARGE SCALE GENOMIC DNA]</scope>
    <source>
        <strain evidence="2">CCUG 62763</strain>
    </source>
</reference>
<organism evidence="1 2">
    <name type="scientific">Geodermatophilus arenarius</name>
    <dbReference type="NCBI Taxonomy" id="1137990"/>
    <lineage>
        <taxon>Bacteria</taxon>
        <taxon>Bacillati</taxon>
        <taxon>Actinomycetota</taxon>
        <taxon>Actinomycetes</taxon>
        <taxon>Geodermatophilales</taxon>
        <taxon>Geodermatophilaceae</taxon>
        <taxon>Geodermatophilus</taxon>
    </lineage>
</organism>
<evidence type="ECO:0000313" key="2">
    <source>
        <dbReference type="Proteomes" id="UP001596025"/>
    </source>
</evidence>
<keyword evidence="2" id="KW-1185">Reference proteome</keyword>
<dbReference type="Proteomes" id="UP001596025">
    <property type="component" value="Unassembled WGS sequence"/>
</dbReference>
<evidence type="ECO:0000313" key="1">
    <source>
        <dbReference type="EMBL" id="MFC4695638.1"/>
    </source>
</evidence>
<name>A0ABV9LQ67_9ACTN</name>
<dbReference type="RefSeq" id="WP_387992904.1">
    <property type="nucleotide sequence ID" value="NZ_JBHSGR010000026.1"/>
</dbReference>
<sequence>MVDVLVAAQPRASTTVAGHGTHPRVLADVEAASVEDLEEALTGAWPSRAPRRLRGHLPGG</sequence>